<sequence length="185" mass="19927">MPLLSHDLQKKDQDSGVPYVDDVESTMAMIEADRLLRSSSALLLSSFADAVLLADLAGMYTKSRDTRLLILPGRTSAKWSEQFGWSLSAFALIVLSFSLDPCGVLDDGMVGAGVDVFVFEDGSYELALSVCSHVICASRANVCCRLCGSAAASIADCRGQCTNLWLSLASDLWIAFWLLWAQSGT</sequence>
<comment type="caution">
    <text evidence="1">The sequence shown here is derived from an EMBL/GenBank/DDBJ whole genome shotgun (WGS) entry which is preliminary data.</text>
</comment>
<evidence type="ECO:0000313" key="2">
    <source>
        <dbReference type="Proteomes" id="UP001279734"/>
    </source>
</evidence>
<evidence type="ECO:0000313" key="1">
    <source>
        <dbReference type="EMBL" id="GMH13986.1"/>
    </source>
</evidence>
<reference evidence="1" key="1">
    <citation type="submission" date="2023-05" db="EMBL/GenBank/DDBJ databases">
        <title>Nepenthes gracilis genome sequencing.</title>
        <authorList>
            <person name="Fukushima K."/>
        </authorList>
    </citation>
    <scope>NUCLEOTIDE SEQUENCE</scope>
    <source>
        <strain evidence="1">SING2019-196</strain>
    </source>
</reference>
<gene>
    <name evidence="1" type="ORF">Nepgr_015827</name>
</gene>
<dbReference type="Proteomes" id="UP001279734">
    <property type="component" value="Unassembled WGS sequence"/>
</dbReference>
<accession>A0AAD3SP78</accession>
<name>A0AAD3SP78_NEPGR</name>
<dbReference type="EMBL" id="BSYO01000013">
    <property type="protein sequence ID" value="GMH13986.1"/>
    <property type="molecule type" value="Genomic_DNA"/>
</dbReference>
<keyword evidence="2" id="KW-1185">Reference proteome</keyword>
<protein>
    <submittedName>
        <fullName evidence="1">Uncharacterized protein</fullName>
    </submittedName>
</protein>
<organism evidence="1 2">
    <name type="scientific">Nepenthes gracilis</name>
    <name type="common">Slender pitcher plant</name>
    <dbReference type="NCBI Taxonomy" id="150966"/>
    <lineage>
        <taxon>Eukaryota</taxon>
        <taxon>Viridiplantae</taxon>
        <taxon>Streptophyta</taxon>
        <taxon>Embryophyta</taxon>
        <taxon>Tracheophyta</taxon>
        <taxon>Spermatophyta</taxon>
        <taxon>Magnoliopsida</taxon>
        <taxon>eudicotyledons</taxon>
        <taxon>Gunneridae</taxon>
        <taxon>Pentapetalae</taxon>
        <taxon>Caryophyllales</taxon>
        <taxon>Nepenthaceae</taxon>
        <taxon>Nepenthes</taxon>
    </lineage>
</organism>
<proteinExistence type="predicted"/>
<dbReference type="AlphaFoldDB" id="A0AAD3SP78"/>